<protein>
    <submittedName>
        <fullName evidence="2">Uncharacterized protein</fullName>
    </submittedName>
</protein>
<keyword evidence="4" id="KW-1185">Reference proteome</keyword>
<dbReference type="Proteomes" id="UP001208912">
    <property type="component" value="Unassembled WGS sequence"/>
</dbReference>
<comment type="caution">
    <text evidence="2">The sequence shown here is derived from an EMBL/GenBank/DDBJ whole genome shotgun (WGS) entry which is preliminary data.</text>
</comment>
<dbReference type="Proteomes" id="UP001208540">
    <property type="component" value="Unassembled WGS sequence"/>
</dbReference>
<organism evidence="2 3">
    <name type="scientific">Leptospira soteropolitanensis</name>
    <dbReference type="NCBI Taxonomy" id="2950025"/>
    <lineage>
        <taxon>Bacteria</taxon>
        <taxon>Pseudomonadati</taxon>
        <taxon>Spirochaetota</taxon>
        <taxon>Spirochaetia</taxon>
        <taxon>Leptospirales</taxon>
        <taxon>Leptospiraceae</taxon>
        <taxon>Leptospira</taxon>
    </lineage>
</organism>
<evidence type="ECO:0000313" key="1">
    <source>
        <dbReference type="EMBL" id="MCW7528344.1"/>
    </source>
</evidence>
<evidence type="ECO:0000313" key="2">
    <source>
        <dbReference type="EMBL" id="MCW7532197.1"/>
    </source>
</evidence>
<gene>
    <name evidence="1" type="ORF">ND861_18445</name>
    <name evidence="2" type="ORF">ND862_18405</name>
</gene>
<reference evidence="2 4" key="1">
    <citation type="submission" date="2022-06" db="EMBL/GenBank/DDBJ databases">
        <title>Leptospira isolates from biofilms formed at urban environments.</title>
        <authorList>
            <person name="Ribeiro P.S."/>
            <person name="Sousa T."/>
            <person name="Carvalho N."/>
            <person name="Aburjaile F."/>
            <person name="Neves F."/>
            <person name="Oliveira D."/>
            <person name="Blanco L."/>
            <person name="Lima J."/>
            <person name="Costa F."/>
            <person name="Brenig B."/>
            <person name="Soares S."/>
            <person name="Ramos R."/>
            <person name="Goes-Neto A."/>
            <person name="Matiuzzi M."/>
            <person name="Azevedo V."/>
            <person name="Ristow P."/>
        </authorList>
    </citation>
    <scope>NUCLEOTIDE SEQUENCE</scope>
    <source>
        <strain evidence="1 4">VSF19</strain>
        <strain evidence="2">VSF20</strain>
    </source>
</reference>
<evidence type="ECO:0000313" key="3">
    <source>
        <dbReference type="Proteomes" id="UP001208540"/>
    </source>
</evidence>
<proteinExistence type="predicted"/>
<accession>A0AAW5VLH6</accession>
<dbReference type="RefSeq" id="WP_265353415.1">
    <property type="nucleotide sequence ID" value="NZ_JAMQPL010000013.1"/>
</dbReference>
<dbReference type="AlphaFoldDB" id="A0AAW5VLH6"/>
<evidence type="ECO:0000313" key="4">
    <source>
        <dbReference type="Proteomes" id="UP001208912"/>
    </source>
</evidence>
<dbReference type="EMBL" id="JAMQPM010000013">
    <property type="protein sequence ID" value="MCW7528344.1"/>
    <property type="molecule type" value="Genomic_DNA"/>
</dbReference>
<sequence length="278" mass="32966">MKKKVLILVKTYPAISTKYGETVCTAGITEEGEWIRIYPIPFRKIDFNKRYSKYDWIELELTKNSKDFRPESFRPVDPNHIVKLGHIDSDRDTWLERRSFVLKNVYTNMSKLIEDAKDKEKCTSLAVFKPTKILDFTYEKTESFWDPKKIKALESEHSQGSLFETNDLDDITEFEVVDKVPYKFKFKFQDETGKESNLMIEDWETGMLYWKRLKVYEGDEQKACDYVKKTYFEDFSKTKDYHFILGTTLKHHYLSKNPFVIIGDFRPKPIKQPGLFGT</sequence>
<name>A0AAW5VLH6_9LEPT</name>
<dbReference type="EMBL" id="JAMQPL010000013">
    <property type="protein sequence ID" value="MCW7532197.1"/>
    <property type="molecule type" value="Genomic_DNA"/>
</dbReference>